<protein>
    <recommendedName>
        <fullName evidence="7">WD40 repeat-like protein</fullName>
    </recommendedName>
</protein>
<dbReference type="AlphaFoldDB" id="A0AAF0F930"/>
<evidence type="ECO:0000256" key="3">
    <source>
        <dbReference type="PROSITE-ProRule" id="PRU00221"/>
    </source>
</evidence>
<dbReference type="InterPro" id="IPR015943">
    <property type="entry name" value="WD40/YVTN_repeat-like_dom_sf"/>
</dbReference>
<evidence type="ECO:0000313" key="5">
    <source>
        <dbReference type="EMBL" id="WFD42319.1"/>
    </source>
</evidence>
<accession>A0AAF0F930</accession>
<name>A0AAF0F930_9BASI</name>
<dbReference type="PANTHER" id="PTHR14107:SF16">
    <property type="entry name" value="AT02583P"/>
    <property type="match status" value="1"/>
</dbReference>
<feature type="region of interest" description="Disordered" evidence="4">
    <location>
        <begin position="112"/>
        <end position="145"/>
    </location>
</feature>
<organism evidence="5 6">
    <name type="scientific">Malassezia psittaci</name>
    <dbReference type="NCBI Taxonomy" id="1821823"/>
    <lineage>
        <taxon>Eukaryota</taxon>
        <taxon>Fungi</taxon>
        <taxon>Dikarya</taxon>
        <taxon>Basidiomycota</taxon>
        <taxon>Ustilaginomycotina</taxon>
        <taxon>Malasseziomycetes</taxon>
        <taxon>Malasseziales</taxon>
        <taxon>Malasseziaceae</taxon>
        <taxon>Malassezia</taxon>
    </lineage>
</organism>
<feature type="compositionally biased region" description="Basic and acidic residues" evidence="4">
    <location>
        <begin position="112"/>
        <end position="123"/>
    </location>
</feature>
<dbReference type="Proteomes" id="UP001214628">
    <property type="component" value="Chromosome 1"/>
</dbReference>
<dbReference type="Pfam" id="PF00400">
    <property type="entry name" value="WD40"/>
    <property type="match status" value="3"/>
</dbReference>
<keyword evidence="2" id="KW-0677">Repeat</keyword>
<evidence type="ECO:0000256" key="2">
    <source>
        <dbReference type="ARBA" id="ARBA00022737"/>
    </source>
</evidence>
<reference evidence="5" key="1">
    <citation type="submission" date="2023-02" db="EMBL/GenBank/DDBJ databases">
        <title>Mating type loci evolution in Malassezia.</title>
        <authorList>
            <person name="Coelho M.A."/>
        </authorList>
    </citation>
    <scope>NUCLEOTIDE SEQUENCE</scope>
    <source>
        <strain evidence="5">CBS 14136</strain>
    </source>
</reference>
<sequence length="616" mass="67125">MSSSKDFSQFRAPEGSYVCTDWTNPILNRSAAQHGGNDAASNVPGVYSTHAPTRLQGVGDTPRMISVCVRGAKASNPQGVQSRPVSDICLDPTQVAQGISADCSELASVATRRDPLQRDERKTFGSLHGAGSLSEKPTLPSTGMKSNHSAFITRVNVTTDLGKLFSQRTDSVNLTFVVASKSLLWYADVGAQIRDPIARVSFSAAPCCLDVNQFTQSTDRLDIVVGFASGDLLWIEPVSLRYSRINKNGVFNASAVRQVRWLPCQESLFLSAHADGTMIFLDRDREDVGNSAHLPEPDMHWNYNEVLFVSHSPTGSTFEDATSHGWRLTKPKEIAWSSLNPLSCWRVSRKAVTNFAFSPDNTQVAVTSDDGILRIIDLYSESLVRSFASYFGGLECVAWSPNGKLLLTGGQDDLLTLWTVHEGHIVARLQGHRSFVTGIAFDPWYSVGSNGSHRMVSIGEDRSLCFWDFSPDAVLRPRGSGRHQFGLRTESVPGRGNALQKRSVFVPACSRSEVATLQPSVIAAIPGSVLTDLRVSKQGILLLHADAQLDWFARPHRNARLNISTEIDTEHLANSDPDTSSEVKSPSRSGLSLPFGRGIPSLRKRTSQVINGSVAS</sequence>
<evidence type="ECO:0000256" key="1">
    <source>
        <dbReference type="ARBA" id="ARBA00022574"/>
    </source>
</evidence>
<dbReference type="GO" id="GO:0032153">
    <property type="term" value="C:cell division site"/>
    <property type="evidence" value="ECO:0007669"/>
    <property type="project" value="TreeGrafter"/>
</dbReference>
<dbReference type="SMART" id="SM00320">
    <property type="entry name" value="WD40"/>
    <property type="match status" value="4"/>
</dbReference>
<dbReference type="SUPFAM" id="SSF50978">
    <property type="entry name" value="WD40 repeat-like"/>
    <property type="match status" value="1"/>
</dbReference>
<dbReference type="InterPro" id="IPR001680">
    <property type="entry name" value="WD40_rpt"/>
</dbReference>
<dbReference type="InterPro" id="IPR036322">
    <property type="entry name" value="WD40_repeat_dom_sf"/>
</dbReference>
<keyword evidence="1 3" id="KW-0853">WD repeat</keyword>
<keyword evidence="6" id="KW-1185">Reference proteome</keyword>
<dbReference type="InterPro" id="IPR051362">
    <property type="entry name" value="WD_repeat_creC_regulators"/>
</dbReference>
<dbReference type="GO" id="GO:0005634">
    <property type="term" value="C:nucleus"/>
    <property type="evidence" value="ECO:0007669"/>
    <property type="project" value="TreeGrafter"/>
</dbReference>
<dbReference type="PROSITE" id="PS50294">
    <property type="entry name" value="WD_REPEATS_REGION"/>
    <property type="match status" value="1"/>
</dbReference>
<evidence type="ECO:0000256" key="4">
    <source>
        <dbReference type="SAM" id="MobiDB-lite"/>
    </source>
</evidence>
<dbReference type="InterPro" id="IPR019775">
    <property type="entry name" value="WD40_repeat_CS"/>
</dbReference>
<dbReference type="EMBL" id="CP118375">
    <property type="protein sequence ID" value="WFD42319.1"/>
    <property type="molecule type" value="Genomic_DNA"/>
</dbReference>
<dbReference type="PROSITE" id="PS50082">
    <property type="entry name" value="WD_REPEATS_2"/>
    <property type="match status" value="1"/>
</dbReference>
<evidence type="ECO:0000313" key="6">
    <source>
        <dbReference type="Proteomes" id="UP001214628"/>
    </source>
</evidence>
<feature type="region of interest" description="Disordered" evidence="4">
    <location>
        <begin position="571"/>
        <end position="600"/>
    </location>
</feature>
<evidence type="ECO:0008006" key="7">
    <source>
        <dbReference type="Google" id="ProtNLM"/>
    </source>
</evidence>
<feature type="compositionally biased region" description="Polar residues" evidence="4">
    <location>
        <begin position="576"/>
        <end position="590"/>
    </location>
</feature>
<dbReference type="Gene3D" id="2.130.10.10">
    <property type="entry name" value="YVTN repeat-like/Quinoprotein amine dehydrogenase"/>
    <property type="match status" value="1"/>
</dbReference>
<feature type="repeat" description="WD" evidence="3">
    <location>
        <begin position="387"/>
        <end position="428"/>
    </location>
</feature>
<gene>
    <name evidence="5" type="ORF">MPSI1_000961</name>
</gene>
<dbReference type="PANTHER" id="PTHR14107">
    <property type="entry name" value="WD REPEAT PROTEIN"/>
    <property type="match status" value="1"/>
</dbReference>
<dbReference type="PROSITE" id="PS00678">
    <property type="entry name" value="WD_REPEATS_1"/>
    <property type="match status" value="1"/>
</dbReference>
<dbReference type="GO" id="GO:0045013">
    <property type="term" value="P:carbon catabolite repression of transcription"/>
    <property type="evidence" value="ECO:0007669"/>
    <property type="project" value="TreeGrafter"/>
</dbReference>
<dbReference type="GO" id="GO:0051286">
    <property type="term" value="C:cell tip"/>
    <property type="evidence" value="ECO:0007669"/>
    <property type="project" value="TreeGrafter"/>
</dbReference>
<proteinExistence type="predicted"/>